<sequence length="119" mass="12961">MGSDPGLGSGVLMLEWWSPDEEGVVLPGSVADACKEAGSGRGFYSGCYRLFVPGDLTAFMTHHAAAPLTVPAILMVRRALAGGGVPTLPVPGRLYDDWRRPDDQLRRVWPRRWPSCPRV</sequence>
<protein>
    <submittedName>
        <fullName evidence="1">Uncharacterized protein</fullName>
    </submittedName>
</protein>
<evidence type="ECO:0000313" key="2">
    <source>
        <dbReference type="Proteomes" id="UP000287651"/>
    </source>
</evidence>
<dbReference type="AlphaFoldDB" id="A0A426XGB1"/>
<reference evidence="1 2" key="1">
    <citation type="journal article" date="2014" name="Agronomy (Basel)">
        <title>A Draft Genome Sequence for Ensete ventricosum, the Drought-Tolerant Tree Against Hunger.</title>
        <authorList>
            <person name="Harrison J."/>
            <person name="Moore K.A."/>
            <person name="Paszkiewicz K."/>
            <person name="Jones T."/>
            <person name="Grant M."/>
            <person name="Ambacheew D."/>
            <person name="Muzemil S."/>
            <person name="Studholme D.J."/>
        </authorList>
    </citation>
    <scope>NUCLEOTIDE SEQUENCE [LARGE SCALE GENOMIC DNA]</scope>
</reference>
<dbReference type="EMBL" id="AMZH03021127">
    <property type="protein sequence ID" value="RRT38518.1"/>
    <property type="molecule type" value="Genomic_DNA"/>
</dbReference>
<proteinExistence type="predicted"/>
<evidence type="ECO:0000313" key="1">
    <source>
        <dbReference type="EMBL" id="RRT38518.1"/>
    </source>
</evidence>
<organism evidence="1 2">
    <name type="scientific">Ensete ventricosum</name>
    <name type="common">Abyssinian banana</name>
    <name type="synonym">Musa ensete</name>
    <dbReference type="NCBI Taxonomy" id="4639"/>
    <lineage>
        <taxon>Eukaryota</taxon>
        <taxon>Viridiplantae</taxon>
        <taxon>Streptophyta</taxon>
        <taxon>Embryophyta</taxon>
        <taxon>Tracheophyta</taxon>
        <taxon>Spermatophyta</taxon>
        <taxon>Magnoliopsida</taxon>
        <taxon>Liliopsida</taxon>
        <taxon>Zingiberales</taxon>
        <taxon>Musaceae</taxon>
        <taxon>Ensete</taxon>
    </lineage>
</organism>
<name>A0A426XGB1_ENSVE</name>
<gene>
    <name evidence="1" type="ORF">B296_00034554</name>
</gene>
<accession>A0A426XGB1</accession>
<comment type="caution">
    <text evidence="1">The sequence shown here is derived from an EMBL/GenBank/DDBJ whole genome shotgun (WGS) entry which is preliminary data.</text>
</comment>
<dbReference type="Proteomes" id="UP000287651">
    <property type="component" value="Unassembled WGS sequence"/>
</dbReference>